<dbReference type="Proteomes" id="UP001295444">
    <property type="component" value="Chromosome 01"/>
</dbReference>
<feature type="region of interest" description="Disordered" evidence="1">
    <location>
        <begin position="1"/>
        <end position="44"/>
    </location>
</feature>
<feature type="compositionally biased region" description="Basic and acidic residues" evidence="1">
    <location>
        <begin position="1"/>
        <end position="22"/>
    </location>
</feature>
<keyword evidence="3" id="KW-1185">Reference proteome</keyword>
<accession>A0AAD1VJ61</accession>
<evidence type="ECO:0000313" key="2">
    <source>
        <dbReference type="EMBL" id="CAH2220857.1"/>
    </source>
</evidence>
<evidence type="ECO:0000256" key="1">
    <source>
        <dbReference type="SAM" id="MobiDB-lite"/>
    </source>
</evidence>
<evidence type="ECO:0000313" key="3">
    <source>
        <dbReference type="Proteomes" id="UP001295444"/>
    </source>
</evidence>
<protein>
    <submittedName>
        <fullName evidence="2">Rab11 family-interacting 5</fullName>
    </submittedName>
</protein>
<gene>
    <name evidence="2" type="ORF">PECUL_23A034175</name>
</gene>
<dbReference type="AlphaFoldDB" id="A0AAD1VJ61"/>
<sequence>MNREEKSKTGDWFGSKDNKDAVQKLSPHPVKPISATLSGWGQEKKPNKQALTAALSSLEVLKSVTGGQQQALKKP</sequence>
<name>A0AAD1VJ61_PELCU</name>
<reference evidence="2" key="1">
    <citation type="submission" date="2022-03" db="EMBL/GenBank/DDBJ databases">
        <authorList>
            <person name="Alioto T."/>
            <person name="Alioto T."/>
            <person name="Gomez Garrido J."/>
        </authorList>
    </citation>
    <scope>NUCLEOTIDE SEQUENCE</scope>
</reference>
<organism evidence="2 3">
    <name type="scientific">Pelobates cultripes</name>
    <name type="common">Western spadefoot toad</name>
    <dbReference type="NCBI Taxonomy" id="61616"/>
    <lineage>
        <taxon>Eukaryota</taxon>
        <taxon>Metazoa</taxon>
        <taxon>Chordata</taxon>
        <taxon>Craniata</taxon>
        <taxon>Vertebrata</taxon>
        <taxon>Euteleostomi</taxon>
        <taxon>Amphibia</taxon>
        <taxon>Batrachia</taxon>
        <taxon>Anura</taxon>
        <taxon>Pelobatoidea</taxon>
        <taxon>Pelobatidae</taxon>
        <taxon>Pelobates</taxon>
    </lineage>
</organism>
<dbReference type="EMBL" id="OW240912">
    <property type="protein sequence ID" value="CAH2220857.1"/>
    <property type="molecule type" value="Genomic_DNA"/>
</dbReference>
<proteinExistence type="predicted"/>